<proteinExistence type="predicted"/>
<name>A0A3Q7G122_SOLLC</name>
<reference evidence="1" key="2">
    <citation type="submission" date="2019-01" db="UniProtKB">
        <authorList>
            <consortium name="EnsemblPlants"/>
        </authorList>
    </citation>
    <scope>IDENTIFICATION</scope>
    <source>
        <strain evidence="1">cv. Heinz 1706</strain>
    </source>
</reference>
<dbReference type="Proteomes" id="UP000004994">
    <property type="component" value="Chromosome 4"/>
</dbReference>
<evidence type="ECO:0000313" key="2">
    <source>
        <dbReference type="Proteomes" id="UP000004994"/>
    </source>
</evidence>
<dbReference type="EnsemblPlants" id="Solyc04g018055.1.1">
    <property type="protein sequence ID" value="Solyc04g018055.1.1"/>
    <property type="gene ID" value="Solyc04g018055.1"/>
</dbReference>
<accession>A0A3Q7G122</accession>
<protein>
    <submittedName>
        <fullName evidence="1">Uncharacterized protein</fullName>
    </submittedName>
</protein>
<reference evidence="1" key="1">
    <citation type="journal article" date="2012" name="Nature">
        <title>The tomato genome sequence provides insights into fleshy fruit evolution.</title>
        <authorList>
            <consortium name="Tomato Genome Consortium"/>
        </authorList>
    </citation>
    <scope>NUCLEOTIDE SEQUENCE [LARGE SCALE GENOMIC DNA]</scope>
    <source>
        <strain evidence="1">cv. Heinz 1706</strain>
    </source>
</reference>
<organism evidence="1">
    <name type="scientific">Solanum lycopersicum</name>
    <name type="common">Tomato</name>
    <name type="synonym">Lycopersicon esculentum</name>
    <dbReference type="NCBI Taxonomy" id="4081"/>
    <lineage>
        <taxon>Eukaryota</taxon>
        <taxon>Viridiplantae</taxon>
        <taxon>Streptophyta</taxon>
        <taxon>Embryophyta</taxon>
        <taxon>Tracheophyta</taxon>
        <taxon>Spermatophyta</taxon>
        <taxon>Magnoliopsida</taxon>
        <taxon>eudicotyledons</taxon>
        <taxon>Gunneridae</taxon>
        <taxon>Pentapetalae</taxon>
        <taxon>asterids</taxon>
        <taxon>lamiids</taxon>
        <taxon>Solanales</taxon>
        <taxon>Solanaceae</taxon>
        <taxon>Solanoideae</taxon>
        <taxon>Solaneae</taxon>
        <taxon>Solanum</taxon>
        <taxon>Solanum subgen. Lycopersicon</taxon>
    </lineage>
</organism>
<sequence>MVENPKIRPTKNHCSQAHCRLEFATPEKKLSKAQVHMKKVSDAKCMEVIEVIFSAGDWVYVKLKSYRQTYLRELPSHKLDKHFFRPFQILK</sequence>
<dbReference type="Gramene" id="Solyc04g018055.1.1">
    <property type="protein sequence ID" value="Solyc04g018055.1.1"/>
    <property type="gene ID" value="Solyc04g018055.1"/>
</dbReference>
<dbReference type="AlphaFoldDB" id="A0A3Q7G122"/>
<keyword evidence="2" id="KW-1185">Reference proteome</keyword>
<evidence type="ECO:0000313" key="1">
    <source>
        <dbReference type="EnsemblPlants" id="Solyc04g018055.1.1"/>
    </source>
</evidence>
<dbReference type="InParanoid" id="A0A3Q7G122"/>